<dbReference type="EMBL" id="WWCN01000004">
    <property type="protein sequence ID" value="MYM22607.1"/>
    <property type="molecule type" value="Genomic_DNA"/>
</dbReference>
<keyword evidence="3" id="KW-1185">Reference proteome</keyword>
<dbReference type="InterPro" id="IPR021333">
    <property type="entry name" value="DUF2946"/>
</dbReference>
<evidence type="ECO:0000256" key="1">
    <source>
        <dbReference type="SAM" id="MobiDB-lite"/>
    </source>
</evidence>
<organism evidence="2 3">
    <name type="scientific">Duganella flavida</name>
    <dbReference type="NCBI Taxonomy" id="2692175"/>
    <lineage>
        <taxon>Bacteria</taxon>
        <taxon>Pseudomonadati</taxon>
        <taxon>Pseudomonadota</taxon>
        <taxon>Betaproteobacteria</taxon>
        <taxon>Burkholderiales</taxon>
        <taxon>Oxalobacteraceae</taxon>
        <taxon>Telluria group</taxon>
        <taxon>Duganella</taxon>
    </lineage>
</organism>
<reference evidence="2 3" key="1">
    <citation type="submission" date="2019-12" db="EMBL/GenBank/DDBJ databases">
        <title>Novel species isolated from a subtropical stream in China.</title>
        <authorList>
            <person name="Lu H."/>
        </authorList>
    </citation>
    <scope>NUCLEOTIDE SEQUENCE [LARGE SCALE GENOMIC DNA]</scope>
    <source>
        <strain evidence="2 3">FT135W</strain>
    </source>
</reference>
<proteinExistence type="predicted"/>
<feature type="region of interest" description="Disordered" evidence="1">
    <location>
        <begin position="96"/>
        <end position="123"/>
    </location>
</feature>
<name>A0A6L8K7U0_9BURK</name>
<comment type="caution">
    <text evidence="2">The sequence shown here is derived from an EMBL/GenBank/DDBJ whole genome shotgun (WGS) entry which is preliminary data.</text>
</comment>
<evidence type="ECO:0000313" key="2">
    <source>
        <dbReference type="EMBL" id="MYM22607.1"/>
    </source>
</evidence>
<dbReference type="Pfam" id="PF11162">
    <property type="entry name" value="DUF2946"/>
    <property type="match status" value="1"/>
</dbReference>
<accession>A0A6L8K7U0</accession>
<dbReference type="Proteomes" id="UP000479335">
    <property type="component" value="Unassembled WGS sequence"/>
</dbReference>
<evidence type="ECO:0000313" key="3">
    <source>
        <dbReference type="Proteomes" id="UP000479335"/>
    </source>
</evidence>
<sequence length="123" mass="12662">MIALFAIITNVLSPEALTQVQSTADSASRMEICHAMMAMPMASDMDAMGPADADSAPRDGATKGHACCKVCVCHPAATALPTAFYVPTLLLPSHQTLPSPGKVGLPPGKFSTKSSPRGPPSLV</sequence>
<gene>
    <name evidence="2" type="ORF">GTP46_08110</name>
</gene>
<dbReference type="AlphaFoldDB" id="A0A6L8K7U0"/>
<protein>
    <submittedName>
        <fullName evidence="2">DUF2946 domain-containing protein</fullName>
    </submittedName>
</protein>